<feature type="transmembrane region" description="Helical" evidence="4">
    <location>
        <begin position="31"/>
        <end position="51"/>
    </location>
</feature>
<evidence type="ECO:0000259" key="5">
    <source>
        <dbReference type="Pfam" id="PF02518"/>
    </source>
</evidence>
<feature type="transmembrane region" description="Helical" evidence="4">
    <location>
        <begin position="140"/>
        <end position="161"/>
    </location>
</feature>
<feature type="transmembrane region" description="Helical" evidence="4">
    <location>
        <begin position="425"/>
        <end position="443"/>
    </location>
</feature>
<dbReference type="InterPro" id="IPR036890">
    <property type="entry name" value="HATPase_C_sf"/>
</dbReference>
<sequence>MTRAAHIGLLMRNTANLGVSLVALADPLSGALPAGRCLLAVLAMWSLYRLVTRSHSPALLAADFGAVLAVCLAIPVLTPAADFYTFNTAPQAIAGTAVVSLSVSVSVLASIPMTLAIAAAYAAGAAQLTGWEYVSSVPALYYFAVQCATASIIRFMLLHVAGAVDRARDERAEAEVAERVTHAVRDYEREQLALLHDTAASTLLMVGQGTSLPAERLAAQARRDLDLLNENHWEAPLPRMELVAALRECARHLSTAVTFDGVDRLWLPGATAYPVIAAAREAMTNVDRHADATTLQVTVSGNGIRLVDDGVGFDPDAPRRGHGVDESIVGRMTRAGGEARITSAPGAGTVVELTWTATPPPSVSDTADPDRLIDRTRIRFGLALTVYAVVNLAITVPQADAALGGLAALGALAAIPGIVWRRWGFAWPAAAAVLAVAIIQPALLPTDQVIGYAHWAQGAIGWCVVPLLLALPTRTGAAIVTGYWLVNSAVLVIRDPSAETLVNIGLGTASILAVQVFALVFNGLMRDAATVVAVENQTRQRLLTRERVSQALRAEYQRRYADIVANVVPLLEELTRGEPVTADMQLRARAECRRLRTLFDQAGTFDHPLMQQIRPLIDAAEDRRIDVVIDVCGTLPDLTEPQIAALATPLGDVLRRASNSARIVVTAADSEVEVSAVVDTAGDDAAPARLDGAEVIVSGRELWCLIVSGAR</sequence>
<feature type="transmembrane region" description="Helical" evidence="4">
    <location>
        <begin position="58"/>
        <end position="77"/>
    </location>
</feature>
<feature type="transmembrane region" description="Helical" evidence="4">
    <location>
        <begin position="500"/>
        <end position="521"/>
    </location>
</feature>
<protein>
    <submittedName>
        <fullName evidence="6">Signal transduction histidine kinase [Actinosynnema mirum DSM]</fullName>
    </submittedName>
</protein>
<keyword evidence="1" id="KW-0808">Transferase</keyword>
<keyword evidence="4" id="KW-1133">Transmembrane helix</keyword>
<proteinExistence type="predicted"/>
<keyword evidence="7" id="KW-1185">Reference proteome</keyword>
<feature type="transmembrane region" description="Helical" evidence="4">
    <location>
        <begin position="402"/>
        <end position="420"/>
    </location>
</feature>
<evidence type="ECO:0000256" key="4">
    <source>
        <dbReference type="SAM" id="Phobius"/>
    </source>
</evidence>
<keyword evidence="2 6" id="KW-0418">Kinase</keyword>
<dbReference type="STRING" id="39692.BST38_23160"/>
<dbReference type="InterPro" id="IPR050482">
    <property type="entry name" value="Sensor_HK_TwoCompSys"/>
</dbReference>
<reference evidence="6 7" key="1">
    <citation type="submission" date="2018-05" db="EMBL/GenBank/DDBJ databases">
        <authorList>
            <consortium name="IHU Genomes"/>
        </authorList>
    </citation>
    <scope>NUCLEOTIDE SEQUENCE [LARGE SCALE GENOMIC DNA]</scope>
    <source>
        <strain evidence="6 7">P7335</strain>
    </source>
</reference>
<keyword evidence="4" id="KW-0472">Membrane</keyword>
<keyword evidence="3" id="KW-0902">Two-component regulatory system</keyword>
<feature type="domain" description="Histidine kinase/HSP90-like ATPase" evidence="5">
    <location>
        <begin position="278"/>
        <end position="355"/>
    </location>
</feature>
<dbReference type="GO" id="GO:0016301">
    <property type="term" value="F:kinase activity"/>
    <property type="evidence" value="ECO:0007669"/>
    <property type="project" value="UniProtKB-KW"/>
</dbReference>
<dbReference type="SUPFAM" id="SSF55874">
    <property type="entry name" value="ATPase domain of HSP90 chaperone/DNA topoisomerase II/histidine kinase"/>
    <property type="match status" value="1"/>
</dbReference>
<dbReference type="Gene3D" id="3.30.565.10">
    <property type="entry name" value="Histidine kinase-like ATPase, C-terminal domain"/>
    <property type="match status" value="1"/>
</dbReference>
<keyword evidence="4" id="KW-0812">Transmembrane</keyword>
<dbReference type="GO" id="GO:0000160">
    <property type="term" value="P:phosphorelay signal transduction system"/>
    <property type="evidence" value="ECO:0007669"/>
    <property type="project" value="UniProtKB-KW"/>
</dbReference>
<name>A0A375YH84_MYCPF</name>
<accession>A0A375YH84</accession>
<dbReference type="EMBL" id="UEGS01000001">
    <property type="protein sequence ID" value="SRX80478.1"/>
    <property type="molecule type" value="Genomic_DNA"/>
</dbReference>
<dbReference type="AlphaFoldDB" id="A0A375YH84"/>
<dbReference type="PANTHER" id="PTHR24421">
    <property type="entry name" value="NITRATE/NITRITE SENSOR PROTEIN NARX-RELATED"/>
    <property type="match status" value="1"/>
</dbReference>
<evidence type="ECO:0000256" key="1">
    <source>
        <dbReference type="ARBA" id="ARBA00022679"/>
    </source>
</evidence>
<dbReference type="Pfam" id="PF02518">
    <property type="entry name" value="HATPase_c"/>
    <property type="match status" value="1"/>
</dbReference>
<evidence type="ECO:0000256" key="3">
    <source>
        <dbReference type="ARBA" id="ARBA00023012"/>
    </source>
</evidence>
<evidence type="ECO:0000313" key="7">
    <source>
        <dbReference type="Proteomes" id="UP000252008"/>
    </source>
</evidence>
<evidence type="ECO:0000256" key="2">
    <source>
        <dbReference type="ARBA" id="ARBA00022777"/>
    </source>
</evidence>
<dbReference type="PANTHER" id="PTHR24421:SF61">
    <property type="entry name" value="OXYGEN SENSOR HISTIDINE KINASE NREB"/>
    <property type="match status" value="1"/>
</dbReference>
<dbReference type="InterPro" id="IPR003594">
    <property type="entry name" value="HATPase_dom"/>
</dbReference>
<dbReference type="Proteomes" id="UP000252008">
    <property type="component" value="Unassembled WGS sequence"/>
</dbReference>
<evidence type="ECO:0000313" key="6">
    <source>
        <dbReference type="EMBL" id="SRX80478.1"/>
    </source>
</evidence>
<organism evidence="6 7">
    <name type="scientific">Mycolicibacterium parafortuitum</name>
    <name type="common">Mycobacterium parafortuitum</name>
    <dbReference type="NCBI Taxonomy" id="39692"/>
    <lineage>
        <taxon>Bacteria</taxon>
        <taxon>Bacillati</taxon>
        <taxon>Actinomycetota</taxon>
        <taxon>Actinomycetes</taxon>
        <taxon>Mycobacteriales</taxon>
        <taxon>Mycobacteriaceae</taxon>
        <taxon>Mycolicibacterium</taxon>
    </lineage>
</organism>
<feature type="transmembrane region" description="Helical" evidence="4">
    <location>
        <begin position="378"/>
        <end position="396"/>
    </location>
</feature>
<gene>
    <name evidence="6" type="ORF">MPP7335_02221</name>
</gene>
<dbReference type="CDD" id="cd16917">
    <property type="entry name" value="HATPase_UhpB-NarQ-NarX-like"/>
    <property type="match status" value="1"/>
</dbReference>